<evidence type="ECO:0000313" key="2">
    <source>
        <dbReference type="Proteomes" id="UP000002297"/>
    </source>
</evidence>
<evidence type="ECO:0008006" key="3">
    <source>
        <dbReference type="Google" id="ProtNLM"/>
    </source>
</evidence>
<accession>A3U7E9</accession>
<name>A3U7E9_CROAH</name>
<dbReference type="KEGG" id="cat:CA2559_05385"/>
<gene>
    <name evidence="1" type="ordered locus">CA2559_05385</name>
</gene>
<dbReference type="eggNOG" id="ENOG5031EDH">
    <property type="taxonomic scope" value="Bacteria"/>
</dbReference>
<organism evidence="1 2">
    <name type="scientific">Croceibacter atlanticus (strain ATCC BAA-628 / JCM 21780 / CIP 108009 / IAM 15332 / KCTC 12090 / HTCC2559)</name>
    <dbReference type="NCBI Taxonomy" id="216432"/>
    <lineage>
        <taxon>Bacteria</taxon>
        <taxon>Pseudomonadati</taxon>
        <taxon>Bacteroidota</taxon>
        <taxon>Flavobacteriia</taxon>
        <taxon>Flavobacteriales</taxon>
        <taxon>Flavobacteriaceae</taxon>
        <taxon>Croceibacter</taxon>
    </lineage>
</organism>
<dbReference type="AlphaFoldDB" id="A3U7E9"/>
<dbReference type="EMBL" id="CP002046">
    <property type="protein sequence ID" value="EAP88166.1"/>
    <property type="molecule type" value="Genomic_DNA"/>
</dbReference>
<dbReference type="RefSeq" id="WP_013186841.1">
    <property type="nucleotide sequence ID" value="NC_014230.1"/>
</dbReference>
<dbReference type="OrthoDB" id="8480302at2"/>
<keyword evidence="2" id="KW-1185">Reference proteome</keyword>
<dbReference type="Proteomes" id="UP000002297">
    <property type="component" value="Chromosome"/>
</dbReference>
<reference evidence="1 2" key="1">
    <citation type="journal article" date="2010" name="J. Bacteriol.">
        <title>The complete genome sequence of Croceibacter atlanticus HTCC2559T.</title>
        <authorList>
            <person name="Oh H.M."/>
            <person name="Kang I."/>
            <person name="Ferriera S."/>
            <person name="Giovannoni S.J."/>
            <person name="Cho J.C."/>
        </authorList>
    </citation>
    <scope>NUCLEOTIDE SEQUENCE [LARGE SCALE GENOMIC DNA]</scope>
    <source>
        <strain evidence="2">ATCC BAA-628 / HTCC2559 / KCTC 12090</strain>
    </source>
</reference>
<proteinExistence type="predicted"/>
<dbReference type="HOGENOM" id="CLU_130977_0_0_10"/>
<dbReference type="STRING" id="216432.CA2559_05385"/>
<protein>
    <recommendedName>
        <fullName evidence="3">DUF2007 domain-containing protein</fullName>
    </recommendedName>
</protein>
<sequence length="134" mass="15042">MANNYKTIAVYEYSYQAQILKGRLEADGISVYLGDLYSVEAEPGASQAMGGIKLKVKAEDVIRAKHILSSLNNNDEDSQCLSCPQCESVDIEHDITVSGTRDLWANLKHFFSNLLLDNPKMQYRCTNCNTKFIQ</sequence>
<evidence type="ECO:0000313" key="1">
    <source>
        <dbReference type="EMBL" id="EAP88166.1"/>
    </source>
</evidence>
<dbReference type="GeneID" id="89452866"/>